<evidence type="ECO:0000256" key="1">
    <source>
        <dbReference type="ARBA" id="ARBA00011073"/>
    </source>
</evidence>
<reference evidence="5 6" key="1">
    <citation type="submission" date="2024-11" db="EMBL/GenBank/DDBJ databases">
        <title>A near-complete genome assembly of Cinchona calisaya.</title>
        <authorList>
            <person name="Lian D.C."/>
            <person name="Zhao X.W."/>
            <person name="Wei L."/>
        </authorList>
    </citation>
    <scope>NUCLEOTIDE SEQUENCE [LARGE SCALE GENOMIC DNA]</scope>
    <source>
        <tissue evidence="5">Nenye</tissue>
    </source>
</reference>
<keyword evidence="6" id="KW-1185">Reference proteome</keyword>
<organism evidence="5 6">
    <name type="scientific">Cinchona calisaya</name>
    <dbReference type="NCBI Taxonomy" id="153742"/>
    <lineage>
        <taxon>Eukaryota</taxon>
        <taxon>Viridiplantae</taxon>
        <taxon>Streptophyta</taxon>
        <taxon>Embryophyta</taxon>
        <taxon>Tracheophyta</taxon>
        <taxon>Spermatophyta</taxon>
        <taxon>Magnoliopsida</taxon>
        <taxon>eudicotyledons</taxon>
        <taxon>Gunneridae</taxon>
        <taxon>Pentapetalae</taxon>
        <taxon>asterids</taxon>
        <taxon>lamiids</taxon>
        <taxon>Gentianales</taxon>
        <taxon>Rubiaceae</taxon>
        <taxon>Cinchonoideae</taxon>
        <taxon>Cinchoneae</taxon>
        <taxon>Cinchona</taxon>
    </lineage>
</organism>
<dbReference type="AlphaFoldDB" id="A0ABD2ZNE6"/>
<dbReference type="PANTHER" id="PTHR10795">
    <property type="entry name" value="PROPROTEIN CONVERTASE SUBTILISIN/KEXIN"/>
    <property type="match status" value="1"/>
</dbReference>
<dbReference type="InterPro" id="IPR036852">
    <property type="entry name" value="Peptidase_S8/S53_dom_sf"/>
</dbReference>
<dbReference type="InterPro" id="IPR000209">
    <property type="entry name" value="Peptidase_S8/S53_dom"/>
</dbReference>
<gene>
    <name evidence="5" type="ORF">ACH5RR_019111</name>
</gene>
<comment type="caution">
    <text evidence="5">The sequence shown here is derived from an EMBL/GenBank/DDBJ whole genome shotgun (WGS) entry which is preliminary data.</text>
</comment>
<feature type="domain" description="Peptidase S8/S53" evidence="4">
    <location>
        <begin position="39"/>
        <end position="254"/>
    </location>
</feature>
<evidence type="ECO:0000256" key="2">
    <source>
        <dbReference type="ARBA" id="ARBA00022729"/>
    </source>
</evidence>
<dbReference type="InterPro" id="IPR045051">
    <property type="entry name" value="SBT"/>
</dbReference>
<keyword evidence="2" id="KW-0732">Signal</keyword>
<name>A0ABD2ZNE6_9GENT</name>
<comment type="caution">
    <text evidence="3">Lacks conserved residue(s) required for the propagation of feature annotation.</text>
</comment>
<dbReference type="Gene3D" id="3.40.50.200">
    <property type="entry name" value="Peptidase S8/S53 domain"/>
    <property type="match status" value="2"/>
</dbReference>
<dbReference type="Proteomes" id="UP001630127">
    <property type="component" value="Unassembled WGS sequence"/>
</dbReference>
<evidence type="ECO:0000313" key="6">
    <source>
        <dbReference type="Proteomes" id="UP001630127"/>
    </source>
</evidence>
<comment type="similarity">
    <text evidence="1 3">Belongs to the peptidase S8 family.</text>
</comment>
<evidence type="ECO:0000313" key="5">
    <source>
        <dbReference type="EMBL" id="KAL3520962.1"/>
    </source>
</evidence>
<evidence type="ECO:0000259" key="4">
    <source>
        <dbReference type="Pfam" id="PF00082"/>
    </source>
</evidence>
<accession>A0ABD2ZNE6</accession>
<evidence type="ECO:0000256" key="3">
    <source>
        <dbReference type="PROSITE-ProRule" id="PRU01240"/>
    </source>
</evidence>
<proteinExistence type="inferred from homology"/>
<dbReference type="EMBL" id="JBJUIK010000008">
    <property type="protein sequence ID" value="KAL3520962.1"/>
    <property type="molecule type" value="Genomic_DNA"/>
</dbReference>
<dbReference type="Gene3D" id="3.50.30.30">
    <property type="match status" value="2"/>
</dbReference>
<sequence>MFKALMYLEMPMELLLLSRLLLTLQRTKYAHLVVLTSESAILAALDVAVDDGVVILSLSLGGRSKPFYTDNIALGAYSAMENGILVSCSAGNSGPLSRTLSKVAPRILTVGASTTDRKIIVTAFLGNNEEFDGESLYQPENSPCTYFALFYAGWNASDIFSEYSSSGSMNNSEIPGKIVPMLMSSRQHIYVDGVKVLNYINSTKSTAAAISFKGTIIGDNHAPTVALFSARGPGQASPGILKPDIIGPGINILAAWHQSIENNTNT</sequence>
<dbReference type="SUPFAM" id="SSF52743">
    <property type="entry name" value="Subtilisin-like"/>
    <property type="match status" value="1"/>
</dbReference>
<dbReference type="PROSITE" id="PS51892">
    <property type="entry name" value="SUBTILASE"/>
    <property type="match status" value="1"/>
</dbReference>
<protein>
    <recommendedName>
        <fullName evidence="4">Peptidase S8/S53 domain-containing protein</fullName>
    </recommendedName>
</protein>
<dbReference type="Pfam" id="PF00082">
    <property type="entry name" value="Peptidase_S8"/>
    <property type="match status" value="1"/>
</dbReference>